<dbReference type="Proteomes" id="UP000772618">
    <property type="component" value="Unassembled WGS sequence"/>
</dbReference>
<dbReference type="RefSeq" id="WP_254155244.1">
    <property type="nucleotide sequence ID" value="NZ_JAHESD010000051.1"/>
</dbReference>
<dbReference type="PROSITE" id="PS51257">
    <property type="entry name" value="PROKAR_LIPOPROTEIN"/>
    <property type="match status" value="1"/>
</dbReference>
<evidence type="ECO:0000256" key="1">
    <source>
        <dbReference type="SAM" id="SignalP"/>
    </source>
</evidence>
<dbReference type="EMBL" id="JAHESD010000051">
    <property type="protein sequence ID" value="MBT1705289.1"/>
    <property type="molecule type" value="Genomic_DNA"/>
</dbReference>
<evidence type="ECO:0000313" key="2">
    <source>
        <dbReference type="EMBL" id="MBT1705289.1"/>
    </source>
</evidence>
<sequence length="315" mass="34890">MTSIKLTTVALCASAMMMLSSCQSALLDNVQGVYVADKQFLRKSLESTMETNNRLASALFNRVIENAIIEFKIKADSIEGLIFIAGQSTLIKSKIKIQNDSLVIKSDKLDAYIIHTDTALFFKSKSSAFSIKMIKSSATNLSPETNEALSALRIQNKQQEQFESNLGRWQIGRLVDEFGDATGESYVYSVVRGSHENSAVTNSDVYVKSFIQGESLYFEVFNTSMSMKETFPDSEFGTIKIKFPNGDVKSERVFFYQNSVSEAPDSGPPLIYTHLKKGGEGLKILIDLSTVSRYQKDKYQFSIGAVNLAEALSGI</sequence>
<gene>
    <name evidence="2" type="ORF">KK060_18490</name>
</gene>
<reference evidence="2 3" key="1">
    <citation type="submission" date="2021-05" db="EMBL/GenBank/DDBJ databases">
        <title>A Polyphasic approach of four new species of the genus Ohtaekwangia: Ohtaekwangia histidinii sp. nov., Ohtaekwangia cretensis sp. nov., Ohtaekwangia indiensis sp. nov., Ohtaekwangia reichenbachii sp. nov. from diverse environment.</title>
        <authorList>
            <person name="Octaviana S."/>
        </authorList>
    </citation>
    <scope>NUCLEOTIDE SEQUENCE [LARGE SCALE GENOMIC DNA]</scope>
    <source>
        <strain evidence="2 3">PWU20</strain>
    </source>
</reference>
<evidence type="ECO:0008006" key="4">
    <source>
        <dbReference type="Google" id="ProtNLM"/>
    </source>
</evidence>
<keyword evidence="1" id="KW-0732">Signal</keyword>
<protein>
    <recommendedName>
        <fullName evidence="4">DUF4292 domain-containing protein</fullName>
    </recommendedName>
</protein>
<comment type="caution">
    <text evidence="2">The sequence shown here is derived from an EMBL/GenBank/DDBJ whole genome shotgun (WGS) entry which is preliminary data.</text>
</comment>
<proteinExistence type="predicted"/>
<name>A0ABS5VX27_9BACT</name>
<evidence type="ECO:0000313" key="3">
    <source>
        <dbReference type="Proteomes" id="UP000772618"/>
    </source>
</evidence>
<feature type="signal peptide" evidence="1">
    <location>
        <begin position="1"/>
        <end position="25"/>
    </location>
</feature>
<feature type="chain" id="PRO_5045875674" description="DUF4292 domain-containing protein" evidence="1">
    <location>
        <begin position="26"/>
        <end position="315"/>
    </location>
</feature>
<organism evidence="2 3">
    <name type="scientific">Chryseosolibacter indicus</name>
    <dbReference type="NCBI Taxonomy" id="2782351"/>
    <lineage>
        <taxon>Bacteria</taxon>
        <taxon>Pseudomonadati</taxon>
        <taxon>Bacteroidota</taxon>
        <taxon>Cytophagia</taxon>
        <taxon>Cytophagales</taxon>
        <taxon>Chryseotaleaceae</taxon>
        <taxon>Chryseosolibacter</taxon>
    </lineage>
</organism>
<accession>A0ABS5VX27</accession>
<keyword evidence="3" id="KW-1185">Reference proteome</keyword>